<gene>
    <name evidence="12" type="ORF">DFR44_10565</name>
</gene>
<feature type="binding site" description="axial binding residue" evidence="9">
    <location>
        <position position="238"/>
    </location>
    <ligand>
        <name>heme c</name>
        <dbReference type="ChEBI" id="CHEBI:61717"/>
        <label>2</label>
    </ligand>
    <ligandPart>
        <name>Fe</name>
        <dbReference type="ChEBI" id="CHEBI:18248"/>
    </ligandPart>
</feature>
<feature type="binding site" description="axial binding residue" evidence="9">
    <location>
        <position position="138"/>
    </location>
    <ligand>
        <name>heme c</name>
        <dbReference type="ChEBI" id="CHEBI:61717"/>
        <label>1</label>
    </ligand>
    <ligandPart>
        <name>Fe</name>
        <dbReference type="ChEBI" id="CHEBI:18248"/>
    </ligandPart>
</feature>
<feature type="domain" description="Cytochrome c" evidence="11">
    <location>
        <begin position="65"/>
        <end position="161"/>
    </location>
</feature>
<dbReference type="OrthoDB" id="9773456at2"/>
<dbReference type="Proteomes" id="UP000294480">
    <property type="component" value="Unassembled WGS sequence"/>
</dbReference>
<dbReference type="InterPro" id="IPR009056">
    <property type="entry name" value="Cyt_c-like_dom"/>
</dbReference>
<proteinExistence type="predicted"/>
<evidence type="ECO:0000256" key="10">
    <source>
        <dbReference type="SAM" id="SignalP"/>
    </source>
</evidence>
<feature type="binding site" description="covalent" evidence="8">
    <location>
        <position position="78"/>
    </location>
    <ligand>
        <name>heme c</name>
        <dbReference type="ChEBI" id="CHEBI:61717"/>
        <label>1</label>
    </ligand>
</feature>
<dbReference type="EMBL" id="SNZE01000005">
    <property type="protein sequence ID" value="TDR32182.1"/>
    <property type="molecule type" value="Genomic_DNA"/>
</dbReference>
<evidence type="ECO:0000256" key="7">
    <source>
        <dbReference type="ARBA" id="ARBA00023004"/>
    </source>
</evidence>
<dbReference type="GO" id="GO:0005506">
    <property type="term" value="F:iron ion binding"/>
    <property type="evidence" value="ECO:0007669"/>
    <property type="project" value="InterPro"/>
</dbReference>
<dbReference type="Gene3D" id="1.10.760.10">
    <property type="entry name" value="Cytochrome c-like domain"/>
    <property type="match status" value="2"/>
</dbReference>
<comment type="subcellular location">
    <subcellularLocation>
        <location evidence="1">Periplasm</location>
    </subcellularLocation>
</comment>
<evidence type="ECO:0000256" key="8">
    <source>
        <dbReference type="PIRSR" id="PIRSR000005-1"/>
    </source>
</evidence>
<evidence type="ECO:0000256" key="3">
    <source>
        <dbReference type="ARBA" id="ARBA00022617"/>
    </source>
</evidence>
<dbReference type="PANTHER" id="PTHR33751">
    <property type="entry name" value="CBB3-TYPE CYTOCHROME C OXIDASE SUBUNIT FIXP"/>
    <property type="match status" value="1"/>
</dbReference>
<dbReference type="InterPro" id="IPR050597">
    <property type="entry name" value="Cytochrome_c_Oxidase_Subunit"/>
</dbReference>
<dbReference type="SUPFAM" id="SSF46626">
    <property type="entry name" value="Cytochrome c"/>
    <property type="match status" value="2"/>
</dbReference>
<feature type="binding site" description="covalent" evidence="8">
    <location>
        <position position="197"/>
    </location>
    <ligand>
        <name>heme c</name>
        <dbReference type="ChEBI" id="CHEBI:61717"/>
        <label>2</label>
    </ligand>
</feature>
<dbReference type="GO" id="GO:0020037">
    <property type="term" value="F:heme binding"/>
    <property type="evidence" value="ECO:0007669"/>
    <property type="project" value="InterPro"/>
</dbReference>
<keyword evidence="10" id="KW-0732">Signal</keyword>
<dbReference type="InterPro" id="IPR036909">
    <property type="entry name" value="Cyt_c-like_dom_sf"/>
</dbReference>
<keyword evidence="13" id="KW-1185">Reference proteome</keyword>
<evidence type="ECO:0000259" key="11">
    <source>
        <dbReference type="PROSITE" id="PS51007"/>
    </source>
</evidence>
<comment type="PTM">
    <text evidence="8">Binds 2 heme c groups covalently per subunit.</text>
</comment>
<feature type="binding site" description="covalent" evidence="8">
    <location>
        <position position="81"/>
    </location>
    <ligand>
        <name>heme c</name>
        <dbReference type="ChEBI" id="CHEBI:61717"/>
        <label>1</label>
    </ligand>
</feature>
<dbReference type="AlphaFoldDB" id="A0A4R6Y9Q2"/>
<keyword evidence="5" id="KW-0574">Periplasm</keyword>
<keyword evidence="7 9" id="KW-0408">Iron</keyword>
<keyword evidence="3 8" id="KW-0349">Heme</keyword>
<protein>
    <submittedName>
        <fullName evidence="12">Cytochrome c553</fullName>
    </submittedName>
</protein>
<keyword evidence="6" id="KW-0249">Electron transport</keyword>
<evidence type="ECO:0000256" key="2">
    <source>
        <dbReference type="ARBA" id="ARBA00022448"/>
    </source>
</evidence>
<name>A0A4R6Y9Q2_9BURK</name>
<feature type="domain" description="Cytochrome c" evidence="11">
    <location>
        <begin position="173"/>
        <end position="261"/>
    </location>
</feature>
<organism evidence="12 13">
    <name type="scientific">Hydromonas duriensis</name>
    <dbReference type="NCBI Taxonomy" id="1527608"/>
    <lineage>
        <taxon>Bacteria</taxon>
        <taxon>Pseudomonadati</taxon>
        <taxon>Pseudomonadota</taxon>
        <taxon>Betaproteobacteria</taxon>
        <taxon>Burkholderiales</taxon>
        <taxon>Burkholderiaceae</taxon>
        <taxon>Hydromonas</taxon>
    </lineage>
</organism>
<feature type="signal peptide" evidence="10">
    <location>
        <begin position="1"/>
        <end position="24"/>
    </location>
</feature>
<dbReference type="PROSITE" id="PS51007">
    <property type="entry name" value="CYTC"/>
    <property type="match status" value="2"/>
</dbReference>
<feature type="binding site" description="covalent" evidence="8">
    <location>
        <position position="194"/>
    </location>
    <ligand>
        <name>heme c</name>
        <dbReference type="ChEBI" id="CHEBI:61717"/>
        <label>2</label>
    </ligand>
</feature>
<feature type="chain" id="PRO_5020204431" evidence="10">
    <location>
        <begin position="25"/>
        <end position="261"/>
    </location>
</feature>
<evidence type="ECO:0000313" key="12">
    <source>
        <dbReference type="EMBL" id="TDR32182.1"/>
    </source>
</evidence>
<sequence>MKRTYAYLLAAAGIVAAISGVAIAQQKMAPAAAPAAPAPAAVVAAPAVTTSSAAFDIKSVQNMPVGLERGKAIASGVCASCHNADGNSTVPLQPKLAGQHEAYLLKQLHDFKPAEGATEAARANMINAANGQVVVSTMAGQVGALSNDDMKSLAMWFSAQKLVPDVAKQDDPTLSKLGEKIYRGGIISKNLPACAGCHGPTGVGIMAKYPRVGGQYSDYLAVQLKAFREDARKNSAPMQDIAKRMTDTEISAVADYMAGLR</sequence>
<evidence type="ECO:0000256" key="4">
    <source>
        <dbReference type="ARBA" id="ARBA00022723"/>
    </source>
</evidence>
<dbReference type="Pfam" id="PF00034">
    <property type="entry name" value="Cytochrom_C"/>
    <property type="match status" value="2"/>
</dbReference>
<evidence type="ECO:0000313" key="13">
    <source>
        <dbReference type="Proteomes" id="UP000294480"/>
    </source>
</evidence>
<feature type="binding site" description="axial binding residue" evidence="9">
    <location>
        <position position="82"/>
    </location>
    <ligand>
        <name>heme c</name>
        <dbReference type="ChEBI" id="CHEBI:61717"/>
        <label>1</label>
    </ligand>
    <ligandPart>
        <name>Fe</name>
        <dbReference type="ChEBI" id="CHEBI:18248"/>
    </ligandPart>
</feature>
<evidence type="ECO:0000256" key="9">
    <source>
        <dbReference type="PIRSR" id="PIRSR000005-2"/>
    </source>
</evidence>
<feature type="binding site" description="axial binding residue" evidence="9">
    <location>
        <position position="198"/>
    </location>
    <ligand>
        <name>heme c</name>
        <dbReference type="ChEBI" id="CHEBI:61717"/>
        <label>2</label>
    </ligand>
    <ligandPart>
        <name>Fe</name>
        <dbReference type="ChEBI" id="CHEBI:18248"/>
    </ligandPart>
</feature>
<dbReference type="InterPro" id="IPR024167">
    <property type="entry name" value="Cytochrome_c4-like"/>
</dbReference>
<evidence type="ECO:0000256" key="6">
    <source>
        <dbReference type="ARBA" id="ARBA00022982"/>
    </source>
</evidence>
<keyword evidence="2" id="KW-0813">Transport</keyword>
<dbReference type="RefSeq" id="WP_133619338.1">
    <property type="nucleotide sequence ID" value="NZ_SNZE01000005.1"/>
</dbReference>
<accession>A0A4R6Y9Q2</accession>
<evidence type="ECO:0000256" key="5">
    <source>
        <dbReference type="ARBA" id="ARBA00022764"/>
    </source>
</evidence>
<keyword evidence="4 9" id="KW-0479">Metal-binding</keyword>
<dbReference type="PIRSF" id="PIRSF000005">
    <property type="entry name" value="Cytochrome_c4"/>
    <property type="match status" value="1"/>
</dbReference>
<dbReference type="GO" id="GO:0042597">
    <property type="term" value="C:periplasmic space"/>
    <property type="evidence" value="ECO:0007669"/>
    <property type="project" value="UniProtKB-SubCell"/>
</dbReference>
<comment type="caution">
    <text evidence="12">The sequence shown here is derived from an EMBL/GenBank/DDBJ whole genome shotgun (WGS) entry which is preliminary data.</text>
</comment>
<dbReference type="GO" id="GO:0009055">
    <property type="term" value="F:electron transfer activity"/>
    <property type="evidence" value="ECO:0007669"/>
    <property type="project" value="InterPro"/>
</dbReference>
<dbReference type="PANTHER" id="PTHR33751:SF9">
    <property type="entry name" value="CYTOCHROME C4"/>
    <property type="match status" value="1"/>
</dbReference>
<reference evidence="12 13" key="1">
    <citation type="submission" date="2019-03" db="EMBL/GenBank/DDBJ databases">
        <title>Genomic Encyclopedia of Type Strains, Phase IV (KMG-IV): sequencing the most valuable type-strain genomes for metagenomic binning, comparative biology and taxonomic classification.</title>
        <authorList>
            <person name="Goeker M."/>
        </authorList>
    </citation>
    <scope>NUCLEOTIDE SEQUENCE [LARGE SCALE GENOMIC DNA]</scope>
    <source>
        <strain evidence="12 13">DSM 102852</strain>
    </source>
</reference>
<evidence type="ECO:0000256" key="1">
    <source>
        <dbReference type="ARBA" id="ARBA00004418"/>
    </source>
</evidence>